<proteinExistence type="predicted"/>
<evidence type="ECO:0000256" key="1">
    <source>
        <dbReference type="SAM" id="MobiDB-lite"/>
    </source>
</evidence>
<dbReference type="Proteomes" id="UP000237947">
    <property type="component" value="Chromosome"/>
</dbReference>
<keyword evidence="4" id="KW-1185">Reference proteome</keyword>
<evidence type="ECO:0000313" key="3">
    <source>
        <dbReference type="EMBL" id="AVM42247.1"/>
    </source>
</evidence>
<dbReference type="KEGG" id="fsa:C5Q98_02915"/>
<dbReference type="AlphaFoldDB" id="A0A2S0KMK6"/>
<gene>
    <name evidence="3" type="ORF">C5Q98_02915</name>
</gene>
<feature type="transmembrane region" description="Helical" evidence="2">
    <location>
        <begin position="73"/>
        <end position="91"/>
    </location>
</feature>
<protein>
    <submittedName>
        <fullName evidence="3">Uncharacterized protein</fullName>
    </submittedName>
</protein>
<evidence type="ECO:0000313" key="4">
    <source>
        <dbReference type="Proteomes" id="UP000237947"/>
    </source>
</evidence>
<organism evidence="3 4">
    <name type="scientific">Fastidiosipila sanguinis</name>
    <dbReference type="NCBI Taxonomy" id="236753"/>
    <lineage>
        <taxon>Bacteria</taxon>
        <taxon>Bacillati</taxon>
        <taxon>Bacillota</taxon>
        <taxon>Clostridia</taxon>
        <taxon>Eubacteriales</taxon>
        <taxon>Oscillospiraceae</taxon>
        <taxon>Fastidiosipila</taxon>
    </lineage>
</organism>
<keyword evidence="2" id="KW-1133">Transmembrane helix</keyword>
<evidence type="ECO:0000256" key="2">
    <source>
        <dbReference type="SAM" id="Phobius"/>
    </source>
</evidence>
<keyword evidence="2" id="KW-0812">Transmembrane</keyword>
<keyword evidence="2" id="KW-0472">Membrane</keyword>
<feature type="compositionally biased region" description="Basic and acidic residues" evidence="1">
    <location>
        <begin position="1"/>
        <end position="22"/>
    </location>
</feature>
<sequence>MILNDDEKRSLDEEEKYSREAIPDNPKASEQIYEKASSANHMMRRNERHNENNMRQKLLKNRKKRLNKKKTNILLYLLFILILALLVFLYWENRNSINQWFMDIYESLLEKF</sequence>
<feature type="region of interest" description="Disordered" evidence="1">
    <location>
        <begin position="1"/>
        <end position="30"/>
    </location>
</feature>
<dbReference type="EMBL" id="CP027226">
    <property type="protein sequence ID" value="AVM42247.1"/>
    <property type="molecule type" value="Genomic_DNA"/>
</dbReference>
<name>A0A2S0KMK6_9FIRM</name>
<dbReference type="RefSeq" id="WP_106012231.1">
    <property type="nucleotide sequence ID" value="NZ_CP027226.1"/>
</dbReference>
<accession>A0A2S0KMK6</accession>
<reference evidence="4" key="1">
    <citation type="submission" date="2018-02" db="EMBL/GenBank/DDBJ databases">
        <authorList>
            <person name="Holder M.E."/>
            <person name="Ajami N.J."/>
            <person name="Petrosino J.F."/>
        </authorList>
    </citation>
    <scope>NUCLEOTIDE SEQUENCE [LARGE SCALE GENOMIC DNA]</scope>
    <source>
        <strain evidence="4">CCUG 47711</strain>
    </source>
</reference>